<dbReference type="VEuPathDB" id="FungiDB:C8Q69DRAFT_44992"/>
<organism evidence="2 3">
    <name type="scientific">Byssochlamys spectabilis</name>
    <name type="common">Paecilomyces variotii</name>
    <dbReference type="NCBI Taxonomy" id="264951"/>
    <lineage>
        <taxon>Eukaryota</taxon>
        <taxon>Fungi</taxon>
        <taxon>Dikarya</taxon>
        <taxon>Ascomycota</taxon>
        <taxon>Pezizomycotina</taxon>
        <taxon>Eurotiomycetes</taxon>
        <taxon>Eurotiomycetidae</taxon>
        <taxon>Eurotiales</taxon>
        <taxon>Thermoascaceae</taxon>
        <taxon>Paecilomyces</taxon>
    </lineage>
</organism>
<dbReference type="Proteomes" id="UP000283841">
    <property type="component" value="Unassembled WGS sequence"/>
</dbReference>
<sequence length="311" mass="35738">MQNHPSIRSRRRATLSGPENDRLIPQQSHDLASAKFRQYHPQKKKKKGTSSVPFTCAESRRGPPRYYASIPLLQARSDAFQTLSACRNVIACLELTRMSKSRIGFAYWVDFWERLYERPLARSLTSRVSIVRAKVDTIFQKTSKELNHLTWEVEKGVAAAGSEKEVLRLLERMETDVALHRRRRRRSAQALLDKLRDSIEQIPVDVSDELFDDLKRGIFALDPFCDYHPGDPDAEKRDRQPRDEPLDAEGFVQGDPELAYRPGFGREFIGAIQRVTAGREGELPLEHFQDWINDDNETIRRGALMQEGSFG</sequence>
<comment type="caution">
    <text evidence="2">The sequence shown here is derived from an EMBL/GenBank/DDBJ whole genome shotgun (WGS) entry which is preliminary data.</text>
</comment>
<keyword evidence="3" id="KW-1185">Reference proteome</keyword>
<dbReference type="RefSeq" id="XP_028489652.1">
    <property type="nucleotide sequence ID" value="XM_028629405.1"/>
</dbReference>
<gene>
    <name evidence="2" type="ORF">C8Q69DRAFT_44992</name>
</gene>
<feature type="region of interest" description="Disordered" evidence="1">
    <location>
        <begin position="1"/>
        <end position="27"/>
    </location>
</feature>
<dbReference type="EMBL" id="RCNU01000001">
    <property type="protein sequence ID" value="RWR00008.1"/>
    <property type="molecule type" value="Genomic_DNA"/>
</dbReference>
<feature type="compositionally biased region" description="Basic residues" evidence="1">
    <location>
        <begin position="38"/>
        <end position="48"/>
    </location>
</feature>
<dbReference type="AlphaFoldDB" id="A0A443I7H6"/>
<proteinExistence type="predicted"/>
<accession>A0A443I7H6</accession>
<feature type="compositionally biased region" description="Basic and acidic residues" evidence="1">
    <location>
        <begin position="229"/>
        <end position="245"/>
    </location>
</feature>
<dbReference type="GeneID" id="39598682"/>
<evidence type="ECO:0000256" key="1">
    <source>
        <dbReference type="SAM" id="MobiDB-lite"/>
    </source>
</evidence>
<dbReference type="OrthoDB" id="4192742at2759"/>
<reference evidence="2 3" key="1">
    <citation type="journal article" date="2018" name="Front. Microbiol.">
        <title>Genomic and genetic insights into a cosmopolitan fungus, Paecilomyces variotii (Eurotiales).</title>
        <authorList>
            <person name="Urquhart A.S."/>
            <person name="Mondo S.J."/>
            <person name="Makela M.R."/>
            <person name="Hane J.K."/>
            <person name="Wiebenga A."/>
            <person name="He G."/>
            <person name="Mihaltcheva S."/>
            <person name="Pangilinan J."/>
            <person name="Lipzen A."/>
            <person name="Barry K."/>
            <person name="de Vries R.P."/>
            <person name="Grigoriev I.V."/>
            <person name="Idnurm A."/>
        </authorList>
    </citation>
    <scope>NUCLEOTIDE SEQUENCE [LARGE SCALE GENOMIC DNA]</scope>
    <source>
        <strain evidence="2 3">CBS 101075</strain>
    </source>
</reference>
<dbReference type="STRING" id="264951.A0A443I7H6"/>
<name>A0A443I7H6_BYSSP</name>
<feature type="region of interest" description="Disordered" evidence="1">
    <location>
        <begin position="229"/>
        <end position="249"/>
    </location>
</feature>
<evidence type="ECO:0000313" key="2">
    <source>
        <dbReference type="EMBL" id="RWR00008.1"/>
    </source>
</evidence>
<protein>
    <submittedName>
        <fullName evidence="2">Uncharacterized protein</fullName>
    </submittedName>
</protein>
<evidence type="ECO:0000313" key="3">
    <source>
        <dbReference type="Proteomes" id="UP000283841"/>
    </source>
</evidence>
<feature type="region of interest" description="Disordered" evidence="1">
    <location>
        <begin position="38"/>
        <end position="57"/>
    </location>
</feature>